<feature type="domain" description="UBA" evidence="23">
    <location>
        <begin position="291"/>
        <end position="334"/>
    </location>
</feature>
<proteinExistence type="inferred from homology"/>
<dbReference type="GO" id="GO:0005634">
    <property type="term" value="C:nucleus"/>
    <property type="evidence" value="ECO:0007669"/>
    <property type="project" value="UniProtKB-SubCell"/>
</dbReference>
<evidence type="ECO:0000256" key="21">
    <source>
        <dbReference type="SAM" id="MobiDB-lite"/>
    </source>
</evidence>
<comment type="catalytic activity">
    <reaction evidence="15">
        <text>L-threonyl-[protein] + ATP = O-phospho-L-threonyl-[protein] + ADP + H(+)</text>
        <dbReference type="Rhea" id="RHEA:46608"/>
        <dbReference type="Rhea" id="RHEA-COMP:11060"/>
        <dbReference type="Rhea" id="RHEA-COMP:11605"/>
        <dbReference type="ChEBI" id="CHEBI:15378"/>
        <dbReference type="ChEBI" id="CHEBI:30013"/>
        <dbReference type="ChEBI" id="CHEBI:30616"/>
        <dbReference type="ChEBI" id="CHEBI:61977"/>
        <dbReference type="ChEBI" id="CHEBI:456216"/>
        <dbReference type="EC" id="2.7.11.1"/>
    </reaction>
</comment>
<dbReference type="PROSITE" id="PS50011">
    <property type="entry name" value="PROTEIN_KINASE_DOM"/>
    <property type="match status" value="1"/>
</dbReference>
<evidence type="ECO:0000313" key="24">
    <source>
        <dbReference type="EMBL" id="KFP08652.1"/>
    </source>
</evidence>
<evidence type="ECO:0000256" key="17">
    <source>
        <dbReference type="ARBA" id="ARBA00054738"/>
    </source>
</evidence>
<evidence type="ECO:0000256" key="16">
    <source>
        <dbReference type="ARBA" id="ARBA00048679"/>
    </source>
</evidence>
<feature type="compositionally biased region" description="Acidic residues" evidence="21">
    <location>
        <begin position="494"/>
        <end position="503"/>
    </location>
</feature>
<dbReference type="EMBL" id="KL218796">
    <property type="protein sequence ID" value="KFP08652.1"/>
    <property type="molecule type" value="Genomic_DNA"/>
</dbReference>
<comment type="function">
    <text evidence="17">May play a role in hematopoietic cell proliferation or differentiation. Potential mediator of neuronal apoptosis.</text>
</comment>
<evidence type="ECO:0000256" key="18">
    <source>
        <dbReference type="ARBA" id="ARBA00074971"/>
    </source>
</evidence>
<evidence type="ECO:0000256" key="7">
    <source>
        <dbReference type="ARBA" id="ARBA00022553"/>
    </source>
</evidence>
<dbReference type="Pfam" id="PF00069">
    <property type="entry name" value="Pkinase"/>
    <property type="match status" value="1"/>
</dbReference>
<sequence>MAGFKRGYDGKIAGLYDLDKTLGRGHFAVVKLARHVFTGEKVAVKVIDKTKLDTLATGHLFQEVRCMKLVQHPNIVRLYEVIDTQTKLYLILELGDGGDMFDYIMKHEEGLNEDLAKKYFAQIVHAISYCHKLHVVHRDLKPENVVFFEKQGLVKLTDFGFSNKFQPGKKLTTSCGSLAYSAPEILLGDEYDAPAVDIWSLGVILFMLVCGQPPFQEANDSETLTMIMDCKYTVPPHVSKECKDLITRMLQRDPKRRASLEEIENHAWLQGVDPSPATKYNIPLVSYKNLSEEEHNSIIQRMVLGDIADRDTIVEALETNKYNHITATYFLLAERILREKQEKEIQTRSASPSNIKAQFRQSWPTKIDVPQDLEDDLTASPLSHGTVPQSPARTAENVLNGHRSKAVGDSAKKEEIPELAGPALSAVPSVSLKPTTSGRKCLFRVEEDEEEDEEDKKPISLSTQVVLRRKPSVTNRLTSRKSAPVLNQIFEEGESDDEFDMDENLPPKLSRLKMNIASPSTVHKRYHRRKSQGRGSSCSSSETSDDDSESRRRLDKDSGFTYSWHRRDSSEGPPGSQGDGGGQSKPSNANGGVDKASPSDNNKGGGSPSSSSSGSTNNTSGSTRRCAGSGNSMQLSARSAGDLVESLKLMSLCLGSQIHGSTKYIIDPQNNLSFSSVKIQEKSTWKMCISSSGSTNQASSLGNLKFFSDQMSDTANKLEQIKNRNLKNNVLQLPLCEKTISVNIQRNPKEGLLCTSSQASCCHVI</sequence>
<keyword evidence="13" id="KW-0460">Magnesium</keyword>
<dbReference type="Gene3D" id="1.10.510.10">
    <property type="entry name" value="Transferase(Phosphotransferase) domain 1"/>
    <property type="match status" value="1"/>
</dbReference>
<keyword evidence="25" id="KW-1185">Reference proteome</keyword>
<dbReference type="InterPro" id="IPR008271">
    <property type="entry name" value="Ser/Thr_kinase_AS"/>
</dbReference>
<evidence type="ECO:0000256" key="10">
    <source>
        <dbReference type="ARBA" id="ARBA00022741"/>
    </source>
</evidence>
<evidence type="ECO:0000256" key="5">
    <source>
        <dbReference type="ARBA" id="ARBA00022481"/>
    </source>
</evidence>
<dbReference type="GO" id="GO:0005737">
    <property type="term" value="C:cytoplasm"/>
    <property type="evidence" value="ECO:0007669"/>
    <property type="project" value="TreeGrafter"/>
</dbReference>
<name>A0A091IK35_CALAN</name>
<dbReference type="InterPro" id="IPR017441">
    <property type="entry name" value="Protein_kinase_ATP_BS"/>
</dbReference>
<dbReference type="PANTHER" id="PTHR24346:SF90">
    <property type="entry name" value="SNF RELATED KINASE"/>
    <property type="match status" value="1"/>
</dbReference>
<dbReference type="InterPro" id="IPR000719">
    <property type="entry name" value="Prot_kinase_dom"/>
</dbReference>
<comment type="similarity">
    <text evidence="3">Belongs to the protein kinase superfamily. CAMK Ser/Thr protein kinase family.</text>
</comment>
<dbReference type="SUPFAM" id="SSF56112">
    <property type="entry name" value="Protein kinase-like (PK-like)"/>
    <property type="match status" value="1"/>
</dbReference>
<keyword evidence="11 24" id="KW-0418">Kinase</keyword>
<comment type="subcellular location">
    <subcellularLocation>
        <location evidence="2">Nucleus</location>
    </subcellularLocation>
</comment>
<dbReference type="PANTHER" id="PTHR24346">
    <property type="entry name" value="MAP/MICROTUBULE AFFINITY-REGULATING KINASE"/>
    <property type="match status" value="1"/>
</dbReference>
<keyword evidence="14" id="KW-0539">Nucleus</keyword>
<dbReference type="CDD" id="cd14339">
    <property type="entry name" value="UBA_SNRK"/>
    <property type="match status" value="1"/>
</dbReference>
<evidence type="ECO:0000256" key="19">
    <source>
        <dbReference type="ARBA" id="ARBA00077142"/>
    </source>
</evidence>
<protein>
    <recommendedName>
        <fullName evidence="18">SNF-related serine/threonine-protein kinase</fullName>
        <ecNumber evidence="4">2.7.11.1</ecNumber>
    </recommendedName>
    <alternativeName>
        <fullName evidence="19">SNF1-related kinase</fullName>
    </alternativeName>
</protein>
<dbReference type="InterPro" id="IPR011009">
    <property type="entry name" value="Kinase-like_dom_sf"/>
</dbReference>
<reference evidence="24 25" key="1">
    <citation type="submission" date="2014-04" db="EMBL/GenBank/DDBJ databases">
        <title>Genome evolution of avian class.</title>
        <authorList>
            <person name="Zhang G."/>
            <person name="Li C."/>
        </authorList>
    </citation>
    <scope>NUCLEOTIDE SEQUENCE [LARGE SCALE GENOMIC DNA]</scope>
    <source>
        <strain evidence="24">BGI_N300</strain>
    </source>
</reference>
<evidence type="ECO:0000256" key="12">
    <source>
        <dbReference type="ARBA" id="ARBA00022840"/>
    </source>
</evidence>
<evidence type="ECO:0000256" key="3">
    <source>
        <dbReference type="ARBA" id="ARBA00006692"/>
    </source>
</evidence>
<feature type="compositionally biased region" description="Low complexity" evidence="21">
    <location>
        <begin position="598"/>
        <end position="623"/>
    </location>
</feature>
<dbReference type="PROSITE" id="PS00107">
    <property type="entry name" value="PROTEIN_KINASE_ATP"/>
    <property type="match status" value="1"/>
</dbReference>
<dbReference type="OrthoDB" id="942095at2759"/>
<keyword evidence="7" id="KW-0597">Phosphoprotein</keyword>
<dbReference type="Proteomes" id="UP000054308">
    <property type="component" value="Unassembled WGS sequence"/>
</dbReference>
<keyword evidence="8" id="KW-0808">Transferase</keyword>
<evidence type="ECO:0000256" key="13">
    <source>
        <dbReference type="ARBA" id="ARBA00022842"/>
    </source>
</evidence>
<evidence type="ECO:0000256" key="20">
    <source>
        <dbReference type="PROSITE-ProRule" id="PRU10141"/>
    </source>
</evidence>
<dbReference type="FunFam" id="3.30.200.20:FF:000003">
    <property type="entry name" value="Non-specific serine/threonine protein kinase"/>
    <property type="match status" value="1"/>
</dbReference>
<dbReference type="GO" id="GO:0005524">
    <property type="term" value="F:ATP binding"/>
    <property type="evidence" value="ECO:0007669"/>
    <property type="project" value="UniProtKB-UniRule"/>
</dbReference>
<dbReference type="GO" id="GO:0004674">
    <property type="term" value="F:protein serine/threonine kinase activity"/>
    <property type="evidence" value="ECO:0007669"/>
    <property type="project" value="UniProtKB-KW"/>
</dbReference>
<dbReference type="GO" id="GO:0046872">
    <property type="term" value="F:metal ion binding"/>
    <property type="evidence" value="ECO:0007669"/>
    <property type="project" value="UniProtKB-KW"/>
</dbReference>
<evidence type="ECO:0000256" key="8">
    <source>
        <dbReference type="ARBA" id="ARBA00022679"/>
    </source>
</evidence>
<dbReference type="GO" id="GO:0035556">
    <property type="term" value="P:intracellular signal transduction"/>
    <property type="evidence" value="ECO:0007669"/>
    <property type="project" value="TreeGrafter"/>
</dbReference>
<keyword evidence="9" id="KW-0479">Metal-binding</keyword>
<feature type="compositionally biased region" description="Low complexity" evidence="21">
    <location>
        <begin position="533"/>
        <end position="542"/>
    </location>
</feature>
<evidence type="ECO:0000256" key="11">
    <source>
        <dbReference type="ARBA" id="ARBA00022777"/>
    </source>
</evidence>
<comment type="catalytic activity">
    <reaction evidence="16">
        <text>L-seryl-[protein] + ATP = O-phospho-L-seryl-[protein] + ADP + H(+)</text>
        <dbReference type="Rhea" id="RHEA:17989"/>
        <dbReference type="Rhea" id="RHEA-COMP:9863"/>
        <dbReference type="Rhea" id="RHEA-COMP:11604"/>
        <dbReference type="ChEBI" id="CHEBI:15378"/>
        <dbReference type="ChEBI" id="CHEBI:29999"/>
        <dbReference type="ChEBI" id="CHEBI:30616"/>
        <dbReference type="ChEBI" id="CHEBI:83421"/>
        <dbReference type="ChEBI" id="CHEBI:456216"/>
        <dbReference type="EC" id="2.7.11.1"/>
    </reaction>
</comment>
<feature type="compositionally biased region" description="Basic and acidic residues" evidence="21">
    <location>
        <begin position="549"/>
        <end position="558"/>
    </location>
</feature>
<evidence type="ECO:0000256" key="9">
    <source>
        <dbReference type="ARBA" id="ARBA00022723"/>
    </source>
</evidence>
<keyword evidence="12 20" id="KW-0067">ATP-binding</keyword>
<organism evidence="24 25">
    <name type="scientific">Calypte anna</name>
    <name type="common">Anna's hummingbird</name>
    <name type="synonym">Archilochus anna</name>
    <dbReference type="NCBI Taxonomy" id="9244"/>
    <lineage>
        <taxon>Eukaryota</taxon>
        <taxon>Metazoa</taxon>
        <taxon>Chordata</taxon>
        <taxon>Craniata</taxon>
        <taxon>Vertebrata</taxon>
        <taxon>Euteleostomi</taxon>
        <taxon>Archelosauria</taxon>
        <taxon>Archosauria</taxon>
        <taxon>Dinosauria</taxon>
        <taxon>Saurischia</taxon>
        <taxon>Theropoda</taxon>
        <taxon>Coelurosauria</taxon>
        <taxon>Aves</taxon>
        <taxon>Neognathae</taxon>
        <taxon>Neoaves</taxon>
        <taxon>Strisores</taxon>
        <taxon>Apodiformes</taxon>
        <taxon>Trochilidae</taxon>
        <taxon>Calypte</taxon>
    </lineage>
</organism>
<dbReference type="CDD" id="cd14074">
    <property type="entry name" value="STKc_SNRK"/>
    <property type="match status" value="1"/>
</dbReference>
<keyword evidence="5" id="KW-0488">Methylation</keyword>
<dbReference type="PROSITE" id="PS50030">
    <property type="entry name" value="UBA"/>
    <property type="match status" value="1"/>
</dbReference>
<keyword evidence="10 20" id="KW-0547">Nucleotide-binding</keyword>
<dbReference type="SMART" id="SM00220">
    <property type="entry name" value="S_TKc"/>
    <property type="match status" value="1"/>
</dbReference>
<feature type="region of interest" description="Disordered" evidence="21">
    <location>
        <begin position="494"/>
        <end position="634"/>
    </location>
</feature>
<dbReference type="STRING" id="9244.A0A091IK35"/>
<dbReference type="EC" id="2.7.11.1" evidence="4"/>
<evidence type="ECO:0000259" key="23">
    <source>
        <dbReference type="PROSITE" id="PS50030"/>
    </source>
</evidence>
<feature type="domain" description="Protein kinase" evidence="22">
    <location>
        <begin position="16"/>
        <end position="269"/>
    </location>
</feature>
<keyword evidence="6" id="KW-0723">Serine/threonine-protein kinase</keyword>
<dbReference type="PROSITE" id="PS00108">
    <property type="entry name" value="PROTEIN_KINASE_ST"/>
    <property type="match status" value="1"/>
</dbReference>
<evidence type="ECO:0000256" key="15">
    <source>
        <dbReference type="ARBA" id="ARBA00047899"/>
    </source>
</evidence>
<evidence type="ECO:0000256" key="2">
    <source>
        <dbReference type="ARBA" id="ARBA00004123"/>
    </source>
</evidence>
<evidence type="ECO:0000256" key="6">
    <source>
        <dbReference type="ARBA" id="ARBA00022527"/>
    </source>
</evidence>
<gene>
    <name evidence="24" type="ORF">N300_07618</name>
</gene>
<feature type="compositionally biased region" description="Basic residues" evidence="21">
    <location>
        <begin position="522"/>
        <end position="532"/>
    </location>
</feature>
<evidence type="ECO:0000259" key="22">
    <source>
        <dbReference type="PROSITE" id="PS50011"/>
    </source>
</evidence>
<dbReference type="InterPro" id="IPR015940">
    <property type="entry name" value="UBA"/>
</dbReference>
<evidence type="ECO:0000256" key="1">
    <source>
        <dbReference type="ARBA" id="ARBA00001946"/>
    </source>
</evidence>
<evidence type="ECO:0000256" key="4">
    <source>
        <dbReference type="ARBA" id="ARBA00012513"/>
    </source>
</evidence>
<dbReference type="FunFam" id="1.10.510.10:FF:000166">
    <property type="entry name" value="SNF-related serine/threonine-protein kinase"/>
    <property type="match status" value="1"/>
</dbReference>
<dbReference type="AlphaFoldDB" id="A0A091IK35"/>
<comment type="cofactor">
    <cofactor evidence="1">
        <name>Mg(2+)</name>
        <dbReference type="ChEBI" id="CHEBI:18420"/>
    </cofactor>
</comment>
<accession>A0A091IK35</accession>
<evidence type="ECO:0000313" key="25">
    <source>
        <dbReference type="Proteomes" id="UP000054308"/>
    </source>
</evidence>
<evidence type="ECO:0000256" key="14">
    <source>
        <dbReference type="ARBA" id="ARBA00023242"/>
    </source>
</evidence>
<feature type="binding site" evidence="20">
    <location>
        <position position="45"/>
    </location>
    <ligand>
        <name>ATP</name>
        <dbReference type="ChEBI" id="CHEBI:30616"/>
    </ligand>
</feature>